<dbReference type="Gene3D" id="2.170.120.30">
    <property type="match status" value="2"/>
</dbReference>
<dbReference type="AlphaFoldDB" id="A0A1H3HZ19"/>
<organism evidence="3 4">
    <name type="scientific">Lachnobacterium bovis DSM 14045</name>
    <dbReference type="NCBI Taxonomy" id="1122142"/>
    <lineage>
        <taxon>Bacteria</taxon>
        <taxon>Bacillati</taxon>
        <taxon>Bacillota</taxon>
        <taxon>Clostridia</taxon>
        <taxon>Lachnospirales</taxon>
        <taxon>Lachnospiraceae</taxon>
        <taxon>Lachnobacterium</taxon>
    </lineage>
</organism>
<gene>
    <name evidence="3" type="ORF">SAMN02910414_00989</name>
</gene>
<keyword evidence="2" id="KW-1133">Transmembrane helix</keyword>
<proteinExistence type="predicted"/>
<dbReference type="Proteomes" id="UP000183918">
    <property type="component" value="Unassembled WGS sequence"/>
</dbReference>
<feature type="transmembrane region" description="Helical" evidence="2">
    <location>
        <begin position="12"/>
        <end position="31"/>
    </location>
</feature>
<name>A0A1H3HZ19_9FIRM</name>
<dbReference type="OrthoDB" id="2111604at2"/>
<feature type="compositionally biased region" description="Low complexity" evidence="1">
    <location>
        <begin position="425"/>
        <end position="435"/>
    </location>
</feature>
<feature type="compositionally biased region" description="Polar residues" evidence="1">
    <location>
        <begin position="436"/>
        <end position="447"/>
    </location>
</feature>
<sequence>MLEKILRKITNNLGFKILAVLFSFALWMIVYNINDPIKIRTYTVNIEMKNTDFITNMGKWAEVKNDSKTVTFSVTAKKTVLDKIRDDDFVATADYSEAMMSEDGKTAAVPINIESKRYNNQLKYSSQVRYLNLALEKLKSKQFVITANTTGTVAQGCALGDVRVETPTVLKVLGPSSEVKKVHSVVATIDVGNMKIDIADSVKPKLYDASGKEIKSDKLTLSNNQVVIKAEILKTKKVNVQMSNSKVTNGQGTEVSLVPEPKVVTVKGRDEQLKGIENVVIPSNSLNITNVTSVEDTYVDIKDLLPEGISLVSTKESKIAVHMYPSGQENQSVTLTVPTSNIKINGLDTSKYQASFTTSNAVTRVTASPDLISQLNADSITASVDLTGMGAGTHNVKVKFNMDSSQYEYSEVNLQVVIKSVNQNQTNNNSSTSASDAGNENASNNTN</sequence>
<reference evidence="3 4" key="1">
    <citation type="submission" date="2016-10" db="EMBL/GenBank/DDBJ databases">
        <authorList>
            <person name="de Groot N.N."/>
        </authorList>
    </citation>
    <scope>NUCLEOTIDE SEQUENCE [LARGE SCALE GENOMIC DNA]</scope>
    <source>
        <strain evidence="3 4">DSM 14045</strain>
    </source>
</reference>
<feature type="region of interest" description="Disordered" evidence="1">
    <location>
        <begin position="425"/>
        <end position="447"/>
    </location>
</feature>
<keyword evidence="4" id="KW-1185">Reference proteome</keyword>
<protein>
    <submittedName>
        <fullName evidence="3">YbbR domain-containing protein</fullName>
    </submittedName>
</protein>
<evidence type="ECO:0000313" key="4">
    <source>
        <dbReference type="Proteomes" id="UP000183918"/>
    </source>
</evidence>
<evidence type="ECO:0000256" key="2">
    <source>
        <dbReference type="SAM" id="Phobius"/>
    </source>
</evidence>
<keyword evidence="2" id="KW-0812">Transmembrane</keyword>
<dbReference type="PANTHER" id="PTHR37804:SF1">
    <property type="entry name" value="CDAA REGULATORY PROTEIN CDAR"/>
    <property type="match status" value="1"/>
</dbReference>
<dbReference type="Pfam" id="PF07949">
    <property type="entry name" value="YbbR"/>
    <property type="match status" value="1"/>
</dbReference>
<dbReference type="RefSeq" id="WP_074716687.1">
    <property type="nucleotide sequence ID" value="NZ_FNPG01000010.1"/>
</dbReference>
<keyword evidence="2" id="KW-0472">Membrane</keyword>
<dbReference type="InterPro" id="IPR053154">
    <property type="entry name" value="c-di-AMP_regulator"/>
</dbReference>
<dbReference type="EMBL" id="FNPG01000010">
    <property type="protein sequence ID" value="SDY20049.1"/>
    <property type="molecule type" value="Genomic_DNA"/>
</dbReference>
<accession>A0A1H3HZ19</accession>
<dbReference type="PANTHER" id="PTHR37804">
    <property type="entry name" value="CDAA REGULATORY PROTEIN CDAR"/>
    <property type="match status" value="1"/>
</dbReference>
<evidence type="ECO:0000313" key="3">
    <source>
        <dbReference type="EMBL" id="SDY20049.1"/>
    </source>
</evidence>
<dbReference type="InterPro" id="IPR012505">
    <property type="entry name" value="YbbR"/>
</dbReference>
<dbReference type="STRING" id="1122142.SAMN02910414_00989"/>
<evidence type="ECO:0000256" key="1">
    <source>
        <dbReference type="SAM" id="MobiDB-lite"/>
    </source>
</evidence>
<dbReference type="Gene3D" id="2.170.120.40">
    <property type="entry name" value="YbbR-like domain"/>
    <property type="match status" value="1"/>
</dbReference>